<evidence type="ECO:0000259" key="1">
    <source>
        <dbReference type="Pfam" id="PF12728"/>
    </source>
</evidence>
<dbReference type="AlphaFoldDB" id="U7TQ11"/>
<dbReference type="PATRIC" id="fig|1316587.3.peg.1893"/>
<dbReference type="InterPro" id="IPR041657">
    <property type="entry name" value="HTH_17"/>
</dbReference>
<comment type="caution">
    <text evidence="2">The sequence shown here is derived from an EMBL/GenBank/DDBJ whole genome shotgun (WGS) entry which is preliminary data.</text>
</comment>
<sequence>MRIKTQEAAELLGLPVQTLRVFLQLGKFKEFAEAIKIGNSKHWTYYICKERLEEYLLNKKSA</sequence>
<accession>U7TQ11</accession>
<gene>
    <name evidence="2" type="ORF">HMPREF1767_01903</name>
</gene>
<reference evidence="2" key="1">
    <citation type="submission" date="2013-10" db="EMBL/GenBank/DDBJ databases">
        <title>The Genome Sequence of Fusobacterium nucleatum CTI-6.</title>
        <authorList>
            <consortium name="The Broad Institute Genomics Platform"/>
            <person name="Earl A."/>
            <person name="Ward D."/>
            <person name="Feldgarden M."/>
            <person name="Gevers D."/>
            <person name="Kostic A."/>
            <person name="Garrett W."/>
            <person name="Young S.K."/>
            <person name="Zeng Q."/>
            <person name="Gargeya S."/>
            <person name="Fitzgerald M."/>
            <person name="Abouelleil A."/>
            <person name="Alvarado L."/>
            <person name="Berlin A.M."/>
            <person name="Chapman S.B."/>
            <person name="Gainer-Dewar J."/>
            <person name="Goldberg J."/>
            <person name="Gnerre S."/>
            <person name="Griggs A."/>
            <person name="Gujja S."/>
            <person name="Hansen M."/>
            <person name="Howarth C."/>
            <person name="Imamovic A."/>
            <person name="Ireland A."/>
            <person name="Larimer J."/>
            <person name="McCowan C."/>
            <person name="Murphy C."/>
            <person name="Pearson M."/>
            <person name="Poon T.W."/>
            <person name="Priest M."/>
            <person name="Roberts A."/>
            <person name="Saif S."/>
            <person name="Shea T."/>
            <person name="Sykes S."/>
            <person name="Wortman J."/>
            <person name="Nusbaum C."/>
            <person name="Birren B."/>
        </authorList>
    </citation>
    <scope>NUCLEOTIDE SEQUENCE [LARGE SCALE GENOMIC DNA]</scope>
    <source>
        <strain evidence="2">CTI-6</strain>
    </source>
</reference>
<name>U7TQ11_FUSNU</name>
<protein>
    <recommendedName>
        <fullName evidence="1">Helix-turn-helix domain-containing protein</fullName>
    </recommendedName>
</protein>
<evidence type="ECO:0000313" key="2">
    <source>
        <dbReference type="EMBL" id="ERT46445.1"/>
    </source>
</evidence>
<feature type="domain" description="Helix-turn-helix" evidence="1">
    <location>
        <begin position="4"/>
        <end position="58"/>
    </location>
</feature>
<proteinExistence type="predicted"/>
<organism evidence="2">
    <name type="scientific">Fusobacterium nucleatum CTI-6</name>
    <dbReference type="NCBI Taxonomy" id="1316587"/>
    <lineage>
        <taxon>Bacteria</taxon>
        <taxon>Fusobacteriati</taxon>
        <taxon>Fusobacteriota</taxon>
        <taxon>Fusobacteriia</taxon>
        <taxon>Fusobacteriales</taxon>
        <taxon>Fusobacteriaceae</taxon>
        <taxon>Fusobacterium</taxon>
    </lineage>
</organism>
<dbReference type="EMBL" id="AXNV01000021">
    <property type="protein sequence ID" value="ERT46445.1"/>
    <property type="molecule type" value="Genomic_DNA"/>
</dbReference>
<dbReference type="Pfam" id="PF12728">
    <property type="entry name" value="HTH_17"/>
    <property type="match status" value="1"/>
</dbReference>